<evidence type="ECO:0000313" key="1">
    <source>
        <dbReference type="EMBL" id="GBM56080.1"/>
    </source>
</evidence>
<comment type="caution">
    <text evidence="1">The sequence shown here is derived from an EMBL/GenBank/DDBJ whole genome shotgun (WGS) entry which is preliminary data.</text>
</comment>
<accession>A0A4Y2GQS4</accession>
<gene>
    <name evidence="1" type="ORF">AVEN_9098_1</name>
</gene>
<reference evidence="1 2" key="1">
    <citation type="journal article" date="2019" name="Sci. Rep.">
        <title>Orb-weaving spider Araneus ventricosus genome elucidates the spidroin gene catalogue.</title>
        <authorList>
            <person name="Kono N."/>
            <person name="Nakamura H."/>
            <person name="Ohtoshi R."/>
            <person name="Moran D.A.P."/>
            <person name="Shinohara A."/>
            <person name="Yoshida Y."/>
            <person name="Fujiwara M."/>
            <person name="Mori M."/>
            <person name="Tomita M."/>
            <person name="Arakawa K."/>
        </authorList>
    </citation>
    <scope>NUCLEOTIDE SEQUENCE [LARGE SCALE GENOMIC DNA]</scope>
</reference>
<proteinExistence type="predicted"/>
<dbReference type="Proteomes" id="UP000499080">
    <property type="component" value="Unassembled WGS sequence"/>
</dbReference>
<dbReference type="EMBL" id="BGPR01178886">
    <property type="protein sequence ID" value="GBM56080.1"/>
    <property type="molecule type" value="Genomic_DNA"/>
</dbReference>
<sequence length="100" mass="11589">MEISKWLVVFGIPSGLKSERKRWSLKSRFRGTLKDASEKNNALRRLKCKELDIIVAVACSRWRGTRLFCKKLVDGRTSVRLVVFLRMKYVIGFLCGHDSK</sequence>
<organism evidence="1 2">
    <name type="scientific">Araneus ventricosus</name>
    <name type="common">Orbweaver spider</name>
    <name type="synonym">Epeira ventricosa</name>
    <dbReference type="NCBI Taxonomy" id="182803"/>
    <lineage>
        <taxon>Eukaryota</taxon>
        <taxon>Metazoa</taxon>
        <taxon>Ecdysozoa</taxon>
        <taxon>Arthropoda</taxon>
        <taxon>Chelicerata</taxon>
        <taxon>Arachnida</taxon>
        <taxon>Araneae</taxon>
        <taxon>Araneomorphae</taxon>
        <taxon>Entelegynae</taxon>
        <taxon>Araneoidea</taxon>
        <taxon>Araneidae</taxon>
        <taxon>Araneus</taxon>
    </lineage>
</organism>
<keyword evidence="2" id="KW-1185">Reference proteome</keyword>
<evidence type="ECO:0000313" key="2">
    <source>
        <dbReference type="Proteomes" id="UP000499080"/>
    </source>
</evidence>
<name>A0A4Y2GQS4_ARAVE</name>
<dbReference type="AlphaFoldDB" id="A0A4Y2GQS4"/>
<protein>
    <submittedName>
        <fullName evidence="1">Uncharacterized protein</fullName>
    </submittedName>
</protein>